<proteinExistence type="predicted"/>
<dbReference type="EMBL" id="FONQ01000003">
    <property type="protein sequence ID" value="SFE70391.1"/>
    <property type="molecule type" value="Genomic_DNA"/>
</dbReference>
<sequence length="68" mass="7907">MGVVYNPEHGRYVNYVPSILPERNDAFIFIYETNELHSINIGLMEIKYLKPILPVCKLKNKKKSLTVN</sequence>
<keyword evidence="2" id="KW-1185">Reference proteome</keyword>
<name>A0A1I2CQ12_9FLAO</name>
<gene>
    <name evidence="1" type="ORF">SAMN04488131_103142</name>
</gene>
<dbReference type="Proteomes" id="UP000198596">
    <property type="component" value="Unassembled WGS sequence"/>
</dbReference>
<accession>A0A1I2CQ12</accession>
<evidence type="ECO:0000313" key="2">
    <source>
        <dbReference type="Proteomes" id="UP000198596"/>
    </source>
</evidence>
<protein>
    <submittedName>
        <fullName evidence="1">Uncharacterized protein</fullName>
    </submittedName>
</protein>
<evidence type="ECO:0000313" key="1">
    <source>
        <dbReference type="EMBL" id="SFE70391.1"/>
    </source>
</evidence>
<dbReference type="AlphaFoldDB" id="A0A1I2CQ12"/>
<reference evidence="2" key="1">
    <citation type="submission" date="2016-10" db="EMBL/GenBank/DDBJ databases">
        <authorList>
            <person name="Varghese N."/>
            <person name="Submissions S."/>
        </authorList>
    </citation>
    <scope>NUCLEOTIDE SEQUENCE [LARGE SCALE GENOMIC DNA]</scope>
    <source>
        <strain evidence="2">CGMCC 1.9227</strain>
    </source>
</reference>
<organism evidence="1 2">
    <name type="scientific">Flavobacterium xueshanense</name>
    <dbReference type="NCBI Taxonomy" id="935223"/>
    <lineage>
        <taxon>Bacteria</taxon>
        <taxon>Pseudomonadati</taxon>
        <taxon>Bacteroidota</taxon>
        <taxon>Flavobacteriia</taxon>
        <taxon>Flavobacteriales</taxon>
        <taxon>Flavobacteriaceae</taxon>
        <taxon>Flavobacterium</taxon>
    </lineage>
</organism>